<name>A0A411HKH1_9GAMM</name>
<evidence type="ECO:0000256" key="1">
    <source>
        <dbReference type="SAM" id="Phobius"/>
    </source>
</evidence>
<accession>A0A411HKH1</accession>
<keyword evidence="1" id="KW-1133">Transmembrane helix</keyword>
<keyword evidence="1" id="KW-0812">Transmembrane</keyword>
<evidence type="ECO:0000313" key="3">
    <source>
        <dbReference type="Proteomes" id="UP000291562"/>
    </source>
</evidence>
<organism evidence="2 3">
    <name type="scientific">Pseudolysobacter antarcticus</name>
    <dbReference type="NCBI Taxonomy" id="2511995"/>
    <lineage>
        <taxon>Bacteria</taxon>
        <taxon>Pseudomonadati</taxon>
        <taxon>Pseudomonadota</taxon>
        <taxon>Gammaproteobacteria</taxon>
        <taxon>Lysobacterales</taxon>
        <taxon>Rhodanobacteraceae</taxon>
        <taxon>Pseudolysobacter</taxon>
    </lineage>
</organism>
<evidence type="ECO:0000313" key="2">
    <source>
        <dbReference type="EMBL" id="QBB71015.1"/>
    </source>
</evidence>
<feature type="transmembrane region" description="Helical" evidence="1">
    <location>
        <begin position="12"/>
        <end position="32"/>
    </location>
</feature>
<keyword evidence="1" id="KW-0472">Membrane</keyword>
<protein>
    <submittedName>
        <fullName evidence="2">Uncharacterized protein</fullName>
    </submittedName>
</protein>
<reference evidence="2 3" key="1">
    <citation type="submission" date="2019-01" db="EMBL/GenBank/DDBJ databases">
        <title>Pseudolysobacter antarctica gen. nov., sp. nov., isolated from Fildes Peninsula, Antarctica.</title>
        <authorList>
            <person name="Wei Z."/>
            <person name="Peng F."/>
        </authorList>
    </citation>
    <scope>NUCLEOTIDE SEQUENCE [LARGE SCALE GENOMIC DNA]</scope>
    <source>
        <strain evidence="2 3">AQ6-296</strain>
    </source>
</reference>
<proteinExistence type="predicted"/>
<gene>
    <name evidence="2" type="ORF">ELE36_12015</name>
</gene>
<dbReference type="KEGG" id="xbc:ELE36_12015"/>
<feature type="transmembrane region" description="Helical" evidence="1">
    <location>
        <begin position="52"/>
        <end position="77"/>
    </location>
</feature>
<dbReference type="EMBL" id="CP035704">
    <property type="protein sequence ID" value="QBB71015.1"/>
    <property type="molecule type" value="Genomic_DNA"/>
</dbReference>
<dbReference type="Proteomes" id="UP000291562">
    <property type="component" value="Chromosome"/>
</dbReference>
<dbReference type="RefSeq" id="WP_129833605.1">
    <property type="nucleotide sequence ID" value="NZ_CP035704.1"/>
</dbReference>
<keyword evidence="3" id="KW-1185">Reference proteome</keyword>
<dbReference type="AlphaFoldDB" id="A0A411HKH1"/>
<sequence length="158" mass="17001">MASIKGTSIIKIFRGAVAYIGAGAFGGIVVWVGQGRSLQISPMSVSYPDLIAVLLTAVALIVAIFGVVMAILAIFGYRHFKGVVERASKTSAEEVVTKTAKELVVEEINSEKVKQLIISEVGRIIESEKSGTVSAWLKERERQQNALNEIDHDNGGSR</sequence>